<dbReference type="Gene3D" id="3.40.720.10">
    <property type="entry name" value="Alkaline Phosphatase, subunit A"/>
    <property type="match status" value="1"/>
</dbReference>
<feature type="binding site" evidence="3">
    <location>
        <position position="355"/>
    </location>
    <ligand>
        <name>Zn(2+)</name>
        <dbReference type="ChEBI" id="CHEBI:29105"/>
        <label>2</label>
    </ligand>
</feature>
<reference evidence="5" key="1">
    <citation type="submission" date="2017-05" db="EMBL/GenBank/DDBJ databases">
        <authorList>
            <person name="Imhoff J.F."/>
            <person name="Rahn T."/>
            <person name="Kuenzel S."/>
            <person name="Neulinger S.C."/>
        </authorList>
    </citation>
    <scope>NUCLEOTIDE SEQUENCE</scope>
    <source>
        <strain evidence="5">LMG 28126</strain>
    </source>
</reference>
<dbReference type="EMBL" id="NHSD01000136">
    <property type="protein sequence ID" value="MBK5926563.1"/>
    <property type="molecule type" value="Genomic_DNA"/>
</dbReference>
<evidence type="ECO:0000256" key="4">
    <source>
        <dbReference type="SAM" id="SignalP"/>
    </source>
</evidence>
<keyword evidence="1" id="KW-0597">Phosphoprotein</keyword>
<feature type="binding site" evidence="3">
    <location>
        <position position="191"/>
    </location>
    <ligand>
        <name>Mg(2+)</name>
        <dbReference type="ChEBI" id="CHEBI:18420"/>
    </ligand>
</feature>
<dbReference type="GO" id="GO:0004035">
    <property type="term" value="F:alkaline phosphatase activity"/>
    <property type="evidence" value="ECO:0007669"/>
    <property type="project" value="TreeGrafter"/>
</dbReference>
<keyword evidence="4" id="KW-0732">Signal</keyword>
<evidence type="ECO:0000313" key="6">
    <source>
        <dbReference type="Proteomes" id="UP000706333"/>
    </source>
</evidence>
<evidence type="ECO:0000256" key="3">
    <source>
        <dbReference type="PIRSR" id="PIRSR601952-2"/>
    </source>
</evidence>
<keyword evidence="3" id="KW-0862">Zinc</keyword>
<dbReference type="CDD" id="cd16012">
    <property type="entry name" value="ALP"/>
    <property type="match status" value="1"/>
</dbReference>
<accession>A0A934WIH2</accession>
<name>A0A934WIH2_9RHOB</name>
<evidence type="ECO:0000256" key="1">
    <source>
        <dbReference type="ARBA" id="ARBA00022553"/>
    </source>
</evidence>
<keyword evidence="3" id="KW-0479">Metal-binding</keyword>
<dbReference type="InterPro" id="IPR001952">
    <property type="entry name" value="Alkaline_phosphatase"/>
</dbReference>
<keyword evidence="6" id="KW-1185">Reference proteome</keyword>
<dbReference type="RefSeq" id="WP_201156330.1">
    <property type="nucleotide sequence ID" value="NZ_NHSD01000136.1"/>
</dbReference>
<evidence type="ECO:0000256" key="2">
    <source>
        <dbReference type="PIRSR" id="PIRSR601952-1"/>
    </source>
</evidence>
<comment type="cofactor">
    <cofactor evidence="3">
        <name>Zn(2+)</name>
        <dbReference type="ChEBI" id="CHEBI:29105"/>
    </cofactor>
    <text evidence="3">Binds 2 Zn(2+) ions.</text>
</comment>
<dbReference type="SMART" id="SM00098">
    <property type="entry name" value="alkPPc"/>
    <property type="match status" value="1"/>
</dbReference>
<dbReference type="Pfam" id="PF00245">
    <property type="entry name" value="Alk_phosphatase"/>
    <property type="match status" value="1"/>
</dbReference>
<dbReference type="AlphaFoldDB" id="A0A934WIH2"/>
<dbReference type="InterPro" id="IPR017850">
    <property type="entry name" value="Alkaline_phosphatase_core_sf"/>
</dbReference>
<feature type="binding site" evidence="3">
    <location>
        <position position="397"/>
    </location>
    <ligand>
        <name>Zn(2+)</name>
        <dbReference type="ChEBI" id="CHEBI:29105"/>
        <label>2</label>
    </ligand>
</feature>
<feature type="chain" id="PRO_5038057232" description="Alkaline phosphatase" evidence="4">
    <location>
        <begin position="25"/>
        <end position="527"/>
    </location>
</feature>
<dbReference type="SUPFAM" id="SSF53649">
    <property type="entry name" value="Alkaline phosphatase-like"/>
    <property type="match status" value="1"/>
</dbReference>
<organism evidence="5 6">
    <name type="scientific">Rhodobaculum claviforme</name>
    <dbReference type="NCBI Taxonomy" id="1549854"/>
    <lineage>
        <taxon>Bacteria</taxon>
        <taxon>Pseudomonadati</taxon>
        <taxon>Pseudomonadota</taxon>
        <taxon>Alphaproteobacteria</taxon>
        <taxon>Rhodobacterales</taxon>
        <taxon>Paracoccaceae</taxon>
        <taxon>Rhodobaculum</taxon>
    </lineage>
</organism>
<dbReference type="GO" id="GO:0046872">
    <property type="term" value="F:metal ion binding"/>
    <property type="evidence" value="ECO:0007669"/>
    <property type="project" value="UniProtKB-KW"/>
</dbReference>
<dbReference type="PANTHER" id="PTHR11596">
    <property type="entry name" value="ALKALINE PHOSPHATASE"/>
    <property type="match status" value="1"/>
</dbReference>
<comment type="cofactor">
    <cofactor evidence="3">
        <name>Mg(2+)</name>
        <dbReference type="ChEBI" id="CHEBI:18420"/>
    </cofactor>
    <text evidence="3">Binds 1 Mg(2+) ion.</text>
</comment>
<proteinExistence type="predicted"/>
<reference evidence="5" key="2">
    <citation type="journal article" date="2020" name="Microorganisms">
        <title>Osmotic Adaptation and Compatible Solute Biosynthesis of Phototrophic Bacteria as Revealed from Genome Analyses.</title>
        <authorList>
            <person name="Imhoff J.F."/>
            <person name="Rahn T."/>
            <person name="Kunzel S."/>
            <person name="Keller A."/>
            <person name="Neulinger S.C."/>
        </authorList>
    </citation>
    <scope>NUCLEOTIDE SEQUENCE</scope>
    <source>
        <strain evidence="5">LMG 28126</strain>
    </source>
</reference>
<feature type="binding site" evidence="3">
    <location>
        <position position="396"/>
    </location>
    <ligand>
        <name>Zn(2+)</name>
        <dbReference type="ChEBI" id="CHEBI:29105"/>
        <label>2</label>
    </ligand>
</feature>
<comment type="caution">
    <text evidence="5">The sequence shown here is derived from an EMBL/GenBank/DDBJ whole genome shotgun (WGS) entry which is preliminary data.</text>
</comment>
<feature type="binding site" evidence="3">
    <location>
        <position position="346"/>
    </location>
    <ligand>
        <name>Mg(2+)</name>
        <dbReference type="ChEBI" id="CHEBI:18420"/>
    </ligand>
</feature>
<feature type="binding site" evidence="3">
    <location>
        <position position="189"/>
    </location>
    <ligand>
        <name>Mg(2+)</name>
        <dbReference type="ChEBI" id="CHEBI:18420"/>
    </ligand>
</feature>
<dbReference type="PANTHER" id="PTHR11596:SF5">
    <property type="entry name" value="ALKALINE PHOSPHATASE"/>
    <property type="match status" value="1"/>
</dbReference>
<feature type="active site" description="Phosphoserine intermediate" evidence="2">
    <location>
        <position position="137"/>
    </location>
</feature>
<protein>
    <recommendedName>
        <fullName evidence="7">Alkaline phosphatase</fullName>
    </recommendedName>
</protein>
<keyword evidence="3" id="KW-0460">Magnesium</keyword>
<feature type="binding site" evidence="3">
    <location>
        <position position="351"/>
    </location>
    <ligand>
        <name>Zn(2+)</name>
        <dbReference type="ChEBI" id="CHEBI:29105"/>
        <label>2</label>
    </ligand>
</feature>
<gene>
    <name evidence="5" type="ORF">CCR87_04200</name>
</gene>
<evidence type="ECO:0000313" key="5">
    <source>
        <dbReference type="EMBL" id="MBK5926563.1"/>
    </source>
</evidence>
<dbReference type="Proteomes" id="UP000706333">
    <property type="component" value="Unassembled WGS sequence"/>
</dbReference>
<sequence>MTMPIKNSLWALALSTALVAPAYAQDLGAKNVILMISDGIGFNGWLASDYYQGRAGQQPYQVARPDGTTPVVFGQTHWSYSLVDAAGNVLPNGTDPAEAAGVVPQGYDPVRRWMAFETTFRNDFAPFEMPYTSYTDSAAAGTALHSGIKTSNAGVNMDWTGTIPFRTIAEIAMDQGRAAGTVTSVQASHATPASALAHNPSRNDYEGIFNEMVGSPLTVIMGAGHPFFDDSGNPVEPAADDARAFRFLGGRDTVLALTGNEGLNGFTFVDDRDAFAALAAGDDLPERVVGIARARNTLQAARADLPEGDTPSGMAFNPVVPDLATMSVGALNVLNQTPDGFFVMIEGGAVDWMGHANNMERFIEEQIDFDMAVAAVIDWVETNSSWNETLLIVTSDHETGGIWGEGTWTNGTGGPVAADRSEDAIEAARFHPADDVFHEFLAVQDRGPGTIPGHQWASGNHTNELVPLWALGVGSELFAQFAHTDLGAQRLWGEPYGWDGAIVDNTAVFHVMNRVFAEAAAAPQPSQ</sequence>
<evidence type="ECO:0008006" key="7">
    <source>
        <dbReference type="Google" id="ProtNLM"/>
    </source>
</evidence>
<feature type="signal peptide" evidence="4">
    <location>
        <begin position="1"/>
        <end position="24"/>
    </location>
</feature>